<reference evidence="2 3" key="1">
    <citation type="journal article" date="2019" name="Int. J. Syst. Evol. Microbiol.">
        <title>The Global Catalogue of Microorganisms (GCM) 10K type strain sequencing project: providing services to taxonomists for standard genome sequencing and annotation.</title>
        <authorList>
            <consortium name="The Broad Institute Genomics Platform"/>
            <consortium name="The Broad Institute Genome Sequencing Center for Infectious Disease"/>
            <person name="Wu L."/>
            <person name="Ma J."/>
        </authorList>
    </citation>
    <scope>NUCLEOTIDE SEQUENCE [LARGE SCALE GENOMIC DNA]</scope>
    <source>
        <strain evidence="2 3">JCM 19585</strain>
    </source>
</reference>
<keyword evidence="3" id="KW-1185">Reference proteome</keyword>
<accession>A0A830EX73</accession>
<gene>
    <name evidence="2" type="ORF">GCM10009037_24650</name>
</gene>
<evidence type="ECO:0000259" key="1">
    <source>
        <dbReference type="Pfam" id="PF12760"/>
    </source>
</evidence>
<sequence length="155" mass="17870">MEFVAGPKMVSRESVDEVFLPDKDDCLEYLREQRWPEEVTCPHCESADTIKKGTTRKGAQRYRCHNCDSIFNDLTETIFSEHKLSLPEMFHIIRGMEEDKTAEITQELDRTYKTVLDFVHEVQDALDDDPEFDLTGVCEADEVYVVAGEKGLDQD</sequence>
<dbReference type="Proteomes" id="UP000628840">
    <property type="component" value="Unassembled WGS sequence"/>
</dbReference>
<organism evidence="2 3">
    <name type="scientific">Halarchaeum grantii</name>
    <dbReference type="NCBI Taxonomy" id="1193105"/>
    <lineage>
        <taxon>Archaea</taxon>
        <taxon>Methanobacteriati</taxon>
        <taxon>Methanobacteriota</taxon>
        <taxon>Stenosarchaea group</taxon>
        <taxon>Halobacteria</taxon>
        <taxon>Halobacteriales</taxon>
        <taxon>Halobacteriaceae</taxon>
    </lineage>
</organism>
<name>A0A830EX73_9EURY</name>
<dbReference type="EMBL" id="BMPF01000004">
    <property type="protein sequence ID" value="GGL39955.1"/>
    <property type="molecule type" value="Genomic_DNA"/>
</dbReference>
<evidence type="ECO:0000313" key="2">
    <source>
        <dbReference type="EMBL" id="GGL39955.1"/>
    </source>
</evidence>
<dbReference type="PANTHER" id="PTHR33293">
    <property type="entry name" value="INSERTION ELEMENT IS1 1 PROTEIN INSB-RELATED"/>
    <property type="match status" value="1"/>
</dbReference>
<dbReference type="InterPro" id="IPR024442">
    <property type="entry name" value="Transposase_Zn_ribbon"/>
</dbReference>
<protein>
    <recommendedName>
        <fullName evidence="1">Transposase zinc-ribbon domain-containing protein</fullName>
    </recommendedName>
</protein>
<dbReference type="InterPro" id="IPR051354">
    <property type="entry name" value="Transposase_27_IS1"/>
</dbReference>
<dbReference type="Pfam" id="PF12760">
    <property type="entry name" value="Zn_ribbon_IS1595"/>
    <property type="match status" value="1"/>
</dbReference>
<feature type="domain" description="Transposase zinc-ribbon" evidence="1">
    <location>
        <begin position="22"/>
        <end position="67"/>
    </location>
</feature>
<comment type="caution">
    <text evidence="2">The sequence shown here is derived from an EMBL/GenBank/DDBJ whole genome shotgun (WGS) entry which is preliminary data.</text>
</comment>
<proteinExistence type="predicted"/>
<dbReference type="AlphaFoldDB" id="A0A830EX73"/>
<evidence type="ECO:0000313" key="3">
    <source>
        <dbReference type="Proteomes" id="UP000628840"/>
    </source>
</evidence>
<dbReference type="PANTHER" id="PTHR33293:SF1">
    <property type="entry name" value="INSERTION ELEMENT IS1 1 PROTEIN INSB-RELATED"/>
    <property type="match status" value="1"/>
</dbReference>